<protein>
    <submittedName>
        <fullName evidence="4">N-acetyltransferase</fullName>
    </submittedName>
</protein>
<organism evidence="4 5">
    <name type="scientific">Subtercola lobariae</name>
    <dbReference type="NCBI Taxonomy" id="1588641"/>
    <lineage>
        <taxon>Bacteria</taxon>
        <taxon>Bacillati</taxon>
        <taxon>Actinomycetota</taxon>
        <taxon>Actinomycetes</taxon>
        <taxon>Micrococcales</taxon>
        <taxon>Microbacteriaceae</taxon>
        <taxon>Subtercola</taxon>
    </lineage>
</organism>
<dbReference type="PANTHER" id="PTHR43072">
    <property type="entry name" value="N-ACETYLTRANSFERASE"/>
    <property type="match status" value="1"/>
</dbReference>
<dbReference type="Proteomes" id="UP000598775">
    <property type="component" value="Unassembled WGS sequence"/>
</dbReference>
<evidence type="ECO:0000256" key="1">
    <source>
        <dbReference type="ARBA" id="ARBA00022679"/>
    </source>
</evidence>
<dbReference type="PROSITE" id="PS51186">
    <property type="entry name" value="GNAT"/>
    <property type="match status" value="1"/>
</dbReference>
<dbReference type="AlphaFoldDB" id="A0A917B3B5"/>
<dbReference type="EMBL" id="BMGP01000002">
    <property type="protein sequence ID" value="GGF18847.1"/>
    <property type="molecule type" value="Genomic_DNA"/>
</dbReference>
<dbReference type="PANTHER" id="PTHR43072:SF23">
    <property type="entry name" value="UPF0039 PROTEIN C11D3.02C"/>
    <property type="match status" value="1"/>
</dbReference>
<name>A0A917B3B5_9MICO</name>
<evidence type="ECO:0000313" key="5">
    <source>
        <dbReference type="Proteomes" id="UP000598775"/>
    </source>
</evidence>
<evidence type="ECO:0000256" key="2">
    <source>
        <dbReference type="ARBA" id="ARBA00023315"/>
    </source>
</evidence>
<comment type="caution">
    <text evidence="4">The sequence shown here is derived from an EMBL/GenBank/DDBJ whole genome shotgun (WGS) entry which is preliminary data.</text>
</comment>
<feature type="domain" description="N-acetyltransferase" evidence="3">
    <location>
        <begin position="3"/>
        <end position="165"/>
    </location>
</feature>
<evidence type="ECO:0000313" key="4">
    <source>
        <dbReference type="EMBL" id="GGF18847.1"/>
    </source>
</evidence>
<dbReference type="SUPFAM" id="SSF55729">
    <property type="entry name" value="Acyl-CoA N-acyltransferases (Nat)"/>
    <property type="match status" value="1"/>
</dbReference>
<dbReference type="InterPro" id="IPR016181">
    <property type="entry name" value="Acyl_CoA_acyltransferase"/>
</dbReference>
<dbReference type="Pfam" id="PF13420">
    <property type="entry name" value="Acetyltransf_4"/>
    <property type="match status" value="1"/>
</dbReference>
<keyword evidence="1" id="KW-0808">Transferase</keyword>
<keyword evidence="5" id="KW-1185">Reference proteome</keyword>
<reference evidence="4 5" key="1">
    <citation type="journal article" date="2014" name="Int. J. Syst. Evol. Microbiol.">
        <title>Complete genome sequence of Corynebacterium casei LMG S-19264T (=DSM 44701T), isolated from a smear-ripened cheese.</title>
        <authorList>
            <consortium name="US DOE Joint Genome Institute (JGI-PGF)"/>
            <person name="Walter F."/>
            <person name="Albersmeier A."/>
            <person name="Kalinowski J."/>
            <person name="Ruckert C."/>
        </authorList>
    </citation>
    <scope>NUCLEOTIDE SEQUENCE [LARGE SCALE GENOMIC DNA]</scope>
    <source>
        <strain evidence="4 5">CGMCC 1.12976</strain>
    </source>
</reference>
<evidence type="ECO:0000259" key="3">
    <source>
        <dbReference type="PROSITE" id="PS51186"/>
    </source>
</evidence>
<accession>A0A917B3B5</accession>
<dbReference type="Gene3D" id="3.40.630.30">
    <property type="match status" value="1"/>
</dbReference>
<dbReference type="CDD" id="cd04301">
    <property type="entry name" value="NAT_SF"/>
    <property type="match status" value="1"/>
</dbReference>
<keyword evidence="2" id="KW-0012">Acyltransferase</keyword>
<dbReference type="InterPro" id="IPR000182">
    <property type="entry name" value="GNAT_dom"/>
</dbReference>
<dbReference type="GO" id="GO:0016747">
    <property type="term" value="F:acyltransferase activity, transferring groups other than amino-acyl groups"/>
    <property type="evidence" value="ECO:0007669"/>
    <property type="project" value="InterPro"/>
</dbReference>
<gene>
    <name evidence="4" type="ORF">GCM10011399_10570</name>
</gene>
<sequence>MSMQIRTAVEADLPQILAIHNDAIEHSTAIWTDTLATLAERQTWLAEHQTPRQLAIVAAEGDEVLGYATYGPWRAKEGYRFTIENSVYVRTDQAGRGYGRELMNALIADAKKSDFHAMIAAIEAGNVASIRLHENLGFVDAGTIEAVGFKFGRWLDLKHMRLALD</sequence>
<proteinExistence type="predicted"/>